<evidence type="ECO:0000313" key="5">
    <source>
        <dbReference type="RefSeq" id="XP_050562307.1"/>
    </source>
</evidence>
<keyword evidence="4" id="KW-1185">Reference proteome</keyword>
<dbReference type="Proteomes" id="UP000829999">
    <property type="component" value="Chromosome 29"/>
</dbReference>
<feature type="compositionally biased region" description="Polar residues" evidence="1">
    <location>
        <begin position="187"/>
        <end position="201"/>
    </location>
</feature>
<feature type="transmembrane region" description="Helical" evidence="2">
    <location>
        <begin position="253"/>
        <end position="276"/>
    </location>
</feature>
<keyword evidence="3" id="KW-0732">Signal</keyword>
<evidence type="ECO:0000256" key="3">
    <source>
        <dbReference type="SAM" id="SignalP"/>
    </source>
</evidence>
<evidence type="ECO:0000256" key="1">
    <source>
        <dbReference type="SAM" id="MobiDB-lite"/>
    </source>
</evidence>
<feature type="compositionally biased region" description="Low complexity" evidence="1">
    <location>
        <begin position="208"/>
        <end position="221"/>
    </location>
</feature>
<name>A0A9R0F6E0_SPOFR</name>
<sequence>MANLKFLFITLMAVNYIAANEVTIKEEDYDKIFDFANMVCACSEHKLEQTKCSLPPPFNQTDGVLNTNVNQFCEAFTIIKDKHDGTSPTEPTPVVITKTTSDGPGGSTTKPTPAAPANATSDGPGGSTTKPTPAAPANATSDGPGGSTTKPTPAAPTNATSDGPGGPTTKPTPAAPANATSDGPGGSTTKPTPAAPSNATSDGPGGSTTKPTPAAPTNATTVKPGTEPAAPKEVDEKGGKAGEFTNSEDPNKYSLATLLIILFCSFGAGLLVAFASKKGYDHYKTRSFVIPPEQDIPI</sequence>
<keyword evidence="2" id="KW-0472">Membrane</keyword>
<feature type="region of interest" description="Disordered" evidence="1">
    <location>
        <begin position="82"/>
        <end position="249"/>
    </location>
</feature>
<evidence type="ECO:0000313" key="4">
    <source>
        <dbReference type="Proteomes" id="UP000829999"/>
    </source>
</evidence>
<reference evidence="5" key="1">
    <citation type="submission" date="2025-08" db="UniProtKB">
        <authorList>
            <consortium name="RefSeq"/>
        </authorList>
    </citation>
    <scope>IDENTIFICATION</scope>
    <source>
        <tissue evidence="5">Whole larval tissue</tissue>
    </source>
</reference>
<dbReference type="GeneID" id="118268661"/>
<gene>
    <name evidence="5" type="primary">LOC118268661</name>
</gene>
<dbReference type="AlphaFoldDB" id="A0A9R0F6E0"/>
<proteinExistence type="predicted"/>
<feature type="compositionally biased region" description="Low complexity" evidence="1">
    <location>
        <begin position="97"/>
        <end position="180"/>
    </location>
</feature>
<keyword evidence="2" id="KW-0812">Transmembrane</keyword>
<dbReference type="RefSeq" id="XP_050562307.1">
    <property type="nucleotide sequence ID" value="XM_050706350.1"/>
</dbReference>
<keyword evidence="2" id="KW-1133">Transmembrane helix</keyword>
<organism evidence="4 5">
    <name type="scientific">Spodoptera frugiperda</name>
    <name type="common">Fall armyworm</name>
    <dbReference type="NCBI Taxonomy" id="7108"/>
    <lineage>
        <taxon>Eukaryota</taxon>
        <taxon>Metazoa</taxon>
        <taxon>Ecdysozoa</taxon>
        <taxon>Arthropoda</taxon>
        <taxon>Hexapoda</taxon>
        <taxon>Insecta</taxon>
        <taxon>Pterygota</taxon>
        <taxon>Neoptera</taxon>
        <taxon>Endopterygota</taxon>
        <taxon>Lepidoptera</taxon>
        <taxon>Glossata</taxon>
        <taxon>Ditrysia</taxon>
        <taxon>Noctuoidea</taxon>
        <taxon>Noctuidae</taxon>
        <taxon>Amphipyrinae</taxon>
        <taxon>Spodoptera</taxon>
    </lineage>
</organism>
<protein>
    <submittedName>
        <fullName evidence="5">Salivary glue protein Sgs-3 isoform X48</fullName>
    </submittedName>
</protein>
<feature type="compositionally biased region" description="Basic and acidic residues" evidence="1">
    <location>
        <begin position="230"/>
        <end position="240"/>
    </location>
</feature>
<feature type="chain" id="PRO_5040159051" evidence="3">
    <location>
        <begin position="20"/>
        <end position="298"/>
    </location>
</feature>
<feature type="signal peptide" evidence="3">
    <location>
        <begin position="1"/>
        <end position="19"/>
    </location>
</feature>
<evidence type="ECO:0000256" key="2">
    <source>
        <dbReference type="SAM" id="Phobius"/>
    </source>
</evidence>
<accession>A0A9R0F6E0</accession>